<keyword evidence="11" id="KW-1185">Reference proteome</keyword>
<feature type="transmembrane region" description="Helical" evidence="8">
    <location>
        <begin position="21"/>
        <end position="48"/>
    </location>
</feature>
<dbReference type="Pfam" id="PF07690">
    <property type="entry name" value="MFS_1"/>
    <property type="match status" value="1"/>
</dbReference>
<dbReference type="Gene3D" id="1.20.1250.20">
    <property type="entry name" value="MFS general substrate transporter like domains"/>
    <property type="match status" value="1"/>
</dbReference>
<dbReference type="InterPro" id="IPR020846">
    <property type="entry name" value="MFS_dom"/>
</dbReference>
<feature type="transmembrane region" description="Helical" evidence="8">
    <location>
        <begin position="150"/>
        <end position="171"/>
    </location>
</feature>
<dbReference type="Gene3D" id="1.20.1720.10">
    <property type="entry name" value="Multidrug resistance protein D"/>
    <property type="match status" value="1"/>
</dbReference>
<feature type="transmembrane region" description="Helical" evidence="8">
    <location>
        <begin position="211"/>
        <end position="231"/>
    </location>
</feature>
<reference evidence="10" key="1">
    <citation type="submission" date="2022-03" db="EMBL/GenBank/DDBJ databases">
        <title>Streptomyces 7R015 and 7R016 isolated from Barleria lupulina in Thailand.</title>
        <authorList>
            <person name="Kanchanasin P."/>
            <person name="Phongsopitanun W."/>
            <person name="Tanasupawat S."/>
        </authorList>
    </citation>
    <scope>NUCLEOTIDE SEQUENCE</scope>
    <source>
        <strain evidence="10">7R015</strain>
    </source>
</reference>
<comment type="subcellular location">
    <subcellularLocation>
        <location evidence="1">Cell membrane</location>
        <topology evidence="1">Multi-pass membrane protein</topology>
    </subcellularLocation>
</comment>
<evidence type="ECO:0000256" key="4">
    <source>
        <dbReference type="ARBA" id="ARBA00022692"/>
    </source>
</evidence>
<feature type="transmembrane region" description="Helical" evidence="8">
    <location>
        <begin position="455"/>
        <end position="478"/>
    </location>
</feature>
<sequence length="484" mass="49045">MTAQAPDTAAVSASPQTAPRLGLVLTVCCLAQFLVTLSVAVVNIALPAIQSSLGFSASSLQWVVNAYTITFAGFLLLGGRIADLFGRRRIFLAGIALFTLASLVGGISQNSGTLVTARAVQGLAAAVIAPTTLAVLGTTFTDPHQRHKAFGAWGAVSGAGGAFGALAGGVLTDQLSWRWILFINIPIGVVLFAGVAWVITELRHEGSGKRLDVPGAVAVTAGLLVLVLGIVQSGPHGWDSAQTLVPLVAGLLLIGVFVLIEGRFAAEPLMPLGIFRSRSVTAANVVAMTSGAALFGTFYFLTLFLHQVRDYSPLRTGFAYLPLAVSIMVAAQFSAALVRRTGARVTLVAGMTLTAGGLLWLAFLDENSTFAAAVLGPTIVLGAGQGISMAASAIAGVAGVPPHQAGLASGLLNATRQLGGALGLAVLAALATTHVKDLLDGAKPTAQLLRHAYASGYALAFGVAAGLAAVGVIAAFAAPGKPGN</sequence>
<feature type="transmembrane region" description="Helical" evidence="8">
    <location>
        <begin position="345"/>
        <end position="364"/>
    </location>
</feature>
<dbReference type="InterPro" id="IPR004638">
    <property type="entry name" value="EmrB-like"/>
</dbReference>
<dbReference type="PROSITE" id="PS00216">
    <property type="entry name" value="SUGAR_TRANSPORT_1"/>
    <property type="match status" value="1"/>
</dbReference>
<keyword evidence="6 8" id="KW-0472">Membrane</keyword>
<feature type="transmembrane region" description="Helical" evidence="8">
    <location>
        <begin position="60"/>
        <end position="78"/>
    </location>
</feature>
<keyword evidence="2" id="KW-0813">Transport</keyword>
<evidence type="ECO:0000256" key="1">
    <source>
        <dbReference type="ARBA" id="ARBA00004651"/>
    </source>
</evidence>
<dbReference type="PRINTS" id="PR01036">
    <property type="entry name" value="TCRTETB"/>
</dbReference>
<organism evidence="10 11">
    <name type="scientific">Streptomyces cylindrosporus</name>
    <dbReference type="NCBI Taxonomy" id="2927583"/>
    <lineage>
        <taxon>Bacteria</taxon>
        <taxon>Bacillati</taxon>
        <taxon>Actinomycetota</taxon>
        <taxon>Actinomycetes</taxon>
        <taxon>Kitasatosporales</taxon>
        <taxon>Streptomycetaceae</taxon>
        <taxon>Streptomyces</taxon>
    </lineage>
</organism>
<feature type="transmembrane region" description="Helical" evidence="8">
    <location>
        <begin position="418"/>
        <end position="435"/>
    </location>
</feature>
<keyword evidence="3" id="KW-1003">Cell membrane</keyword>
<keyword evidence="5 8" id="KW-1133">Transmembrane helix</keyword>
<proteinExistence type="predicted"/>
<keyword evidence="7" id="KW-0046">Antibiotic resistance</keyword>
<evidence type="ECO:0000256" key="3">
    <source>
        <dbReference type="ARBA" id="ARBA00022475"/>
    </source>
</evidence>
<accession>A0ABS9XZ60</accession>
<dbReference type="PANTHER" id="PTHR42718">
    <property type="entry name" value="MAJOR FACILITATOR SUPERFAMILY MULTIDRUG TRANSPORTER MFSC"/>
    <property type="match status" value="1"/>
</dbReference>
<keyword evidence="4 8" id="KW-0812">Transmembrane</keyword>
<dbReference type="Proteomes" id="UP001165269">
    <property type="component" value="Unassembled WGS sequence"/>
</dbReference>
<dbReference type="EMBL" id="JALDAY010000001">
    <property type="protein sequence ID" value="MCI3270044.1"/>
    <property type="molecule type" value="Genomic_DNA"/>
</dbReference>
<feature type="transmembrane region" description="Helical" evidence="8">
    <location>
        <begin position="177"/>
        <end position="199"/>
    </location>
</feature>
<dbReference type="NCBIfam" id="TIGR00711">
    <property type="entry name" value="efflux_EmrB"/>
    <property type="match status" value="1"/>
</dbReference>
<evidence type="ECO:0000256" key="7">
    <source>
        <dbReference type="ARBA" id="ARBA00023251"/>
    </source>
</evidence>
<name>A0ABS9XZ60_9ACTN</name>
<dbReference type="CDD" id="cd17321">
    <property type="entry name" value="MFS_MMR_MDR_like"/>
    <property type="match status" value="1"/>
</dbReference>
<feature type="transmembrane region" description="Helical" evidence="8">
    <location>
        <begin position="370"/>
        <end position="397"/>
    </location>
</feature>
<evidence type="ECO:0000259" key="9">
    <source>
        <dbReference type="PROSITE" id="PS50850"/>
    </source>
</evidence>
<evidence type="ECO:0000256" key="6">
    <source>
        <dbReference type="ARBA" id="ARBA00023136"/>
    </source>
</evidence>
<dbReference type="RefSeq" id="WP_242760578.1">
    <property type="nucleotide sequence ID" value="NZ_JALDAY010000001.1"/>
</dbReference>
<dbReference type="PROSITE" id="PS50850">
    <property type="entry name" value="MFS"/>
    <property type="match status" value="1"/>
</dbReference>
<comment type="caution">
    <text evidence="10">The sequence shown here is derived from an EMBL/GenBank/DDBJ whole genome shotgun (WGS) entry which is preliminary data.</text>
</comment>
<dbReference type="InterPro" id="IPR036259">
    <property type="entry name" value="MFS_trans_sf"/>
</dbReference>
<feature type="transmembrane region" description="Helical" evidence="8">
    <location>
        <begin position="243"/>
        <end position="260"/>
    </location>
</feature>
<evidence type="ECO:0000313" key="11">
    <source>
        <dbReference type="Proteomes" id="UP001165269"/>
    </source>
</evidence>
<evidence type="ECO:0000256" key="5">
    <source>
        <dbReference type="ARBA" id="ARBA00022989"/>
    </source>
</evidence>
<protein>
    <submittedName>
        <fullName evidence="10">MFS transporter</fullName>
    </submittedName>
</protein>
<evidence type="ECO:0000313" key="10">
    <source>
        <dbReference type="EMBL" id="MCI3270044.1"/>
    </source>
</evidence>
<evidence type="ECO:0000256" key="2">
    <source>
        <dbReference type="ARBA" id="ARBA00022448"/>
    </source>
</evidence>
<dbReference type="SUPFAM" id="SSF103473">
    <property type="entry name" value="MFS general substrate transporter"/>
    <property type="match status" value="1"/>
</dbReference>
<feature type="transmembrane region" description="Helical" evidence="8">
    <location>
        <begin position="317"/>
        <end position="338"/>
    </location>
</feature>
<feature type="transmembrane region" description="Helical" evidence="8">
    <location>
        <begin position="119"/>
        <end position="138"/>
    </location>
</feature>
<evidence type="ECO:0000256" key="8">
    <source>
        <dbReference type="SAM" id="Phobius"/>
    </source>
</evidence>
<gene>
    <name evidence="10" type="ORF">MQP27_02830</name>
</gene>
<dbReference type="PANTHER" id="PTHR42718:SF46">
    <property type="entry name" value="BLR6921 PROTEIN"/>
    <property type="match status" value="1"/>
</dbReference>
<feature type="domain" description="Major facilitator superfamily (MFS) profile" evidence="9">
    <location>
        <begin position="24"/>
        <end position="483"/>
    </location>
</feature>
<feature type="transmembrane region" description="Helical" evidence="8">
    <location>
        <begin position="281"/>
        <end position="305"/>
    </location>
</feature>
<feature type="transmembrane region" description="Helical" evidence="8">
    <location>
        <begin position="90"/>
        <end position="107"/>
    </location>
</feature>
<dbReference type="InterPro" id="IPR005829">
    <property type="entry name" value="Sugar_transporter_CS"/>
</dbReference>
<dbReference type="InterPro" id="IPR011701">
    <property type="entry name" value="MFS"/>
</dbReference>